<evidence type="ECO:0000313" key="1">
    <source>
        <dbReference type="EMBL" id="KAH6938368.1"/>
    </source>
</evidence>
<dbReference type="Proteomes" id="UP000821845">
    <property type="component" value="Chromosome 2"/>
</dbReference>
<organism evidence="1 2">
    <name type="scientific">Hyalomma asiaticum</name>
    <name type="common">Tick</name>
    <dbReference type="NCBI Taxonomy" id="266040"/>
    <lineage>
        <taxon>Eukaryota</taxon>
        <taxon>Metazoa</taxon>
        <taxon>Ecdysozoa</taxon>
        <taxon>Arthropoda</taxon>
        <taxon>Chelicerata</taxon>
        <taxon>Arachnida</taxon>
        <taxon>Acari</taxon>
        <taxon>Parasitiformes</taxon>
        <taxon>Ixodida</taxon>
        <taxon>Ixodoidea</taxon>
        <taxon>Ixodidae</taxon>
        <taxon>Hyalomminae</taxon>
        <taxon>Hyalomma</taxon>
    </lineage>
</organism>
<name>A0ACB7SU31_HYAAI</name>
<proteinExistence type="predicted"/>
<comment type="caution">
    <text evidence="1">The sequence shown here is derived from an EMBL/GenBank/DDBJ whole genome shotgun (WGS) entry which is preliminary data.</text>
</comment>
<protein>
    <submittedName>
        <fullName evidence="1">Uncharacterized protein</fullName>
    </submittedName>
</protein>
<accession>A0ACB7SU31</accession>
<evidence type="ECO:0000313" key="2">
    <source>
        <dbReference type="Proteomes" id="UP000821845"/>
    </source>
</evidence>
<sequence length="214" mass="23732">MTGALFHMWLVEFNEHMEQQKRKVALVQDNCSVHHSMPDMSRVEVFFLLPNTMAGLQPMDVGVITNFKVLYHRCVLDRLLNMGNAAQGGQKPDLKITLLMAMQLIFVAWCGVRASAVQNCFRQAGFIRRRHEKKAGEDEAMPGEKAPDDEGVPKLWSAFNENVSGLDDFLPADDVETSKCLSDEAIVARIHAADNGKSNSSNDTVGQPTQVLSS</sequence>
<reference evidence="1" key="1">
    <citation type="submission" date="2020-05" db="EMBL/GenBank/DDBJ databases">
        <title>Large-scale comparative analyses of tick genomes elucidate their genetic diversity and vector capacities.</title>
        <authorList>
            <person name="Jia N."/>
            <person name="Wang J."/>
            <person name="Shi W."/>
            <person name="Du L."/>
            <person name="Sun Y."/>
            <person name="Zhan W."/>
            <person name="Jiang J."/>
            <person name="Wang Q."/>
            <person name="Zhang B."/>
            <person name="Ji P."/>
            <person name="Sakyi L.B."/>
            <person name="Cui X."/>
            <person name="Yuan T."/>
            <person name="Jiang B."/>
            <person name="Yang W."/>
            <person name="Lam T.T.-Y."/>
            <person name="Chang Q."/>
            <person name="Ding S."/>
            <person name="Wang X."/>
            <person name="Zhu J."/>
            <person name="Ruan X."/>
            <person name="Zhao L."/>
            <person name="Wei J."/>
            <person name="Que T."/>
            <person name="Du C."/>
            <person name="Cheng J."/>
            <person name="Dai P."/>
            <person name="Han X."/>
            <person name="Huang E."/>
            <person name="Gao Y."/>
            <person name="Liu J."/>
            <person name="Shao H."/>
            <person name="Ye R."/>
            <person name="Li L."/>
            <person name="Wei W."/>
            <person name="Wang X."/>
            <person name="Wang C."/>
            <person name="Yang T."/>
            <person name="Huo Q."/>
            <person name="Li W."/>
            <person name="Guo W."/>
            <person name="Chen H."/>
            <person name="Zhou L."/>
            <person name="Ni X."/>
            <person name="Tian J."/>
            <person name="Zhou Y."/>
            <person name="Sheng Y."/>
            <person name="Liu T."/>
            <person name="Pan Y."/>
            <person name="Xia L."/>
            <person name="Li J."/>
            <person name="Zhao F."/>
            <person name="Cao W."/>
        </authorList>
    </citation>
    <scope>NUCLEOTIDE SEQUENCE</scope>
    <source>
        <strain evidence="1">Hyas-2018</strain>
    </source>
</reference>
<keyword evidence="2" id="KW-1185">Reference proteome</keyword>
<gene>
    <name evidence="1" type="ORF">HPB50_008892</name>
</gene>
<dbReference type="EMBL" id="CM023482">
    <property type="protein sequence ID" value="KAH6938368.1"/>
    <property type="molecule type" value="Genomic_DNA"/>
</dbReference>